<evidence type="ECO:0008006" key="4">
    <source>
        <dbReference type="Google" id="ProtNLM"/>
    </source>
</evidence>
<keyword evidence="1" id="KW-1133">Transmembrane helix</keyword>
<accession>A0A4R3J4Q6</accession>
<dbReference type="OrthoDB" id="7863719at2"/>
<keyword evidence="3" id="KW-1185">Reference proteome</keyword>
<feature type="transmembrane region" description="Helical" evidence="1">
    <location>
        <begin position="61"/>
        <end position="86"/>
    </location>
</feature>
<reference evidence="2 3" key="1">
    <citation type="submission" date="2019-03" db="EMBL/GenBank/DDBJ databases">
        <title>Genomic Encyclopedia of Type Strains, Phase IV (KMG-IV): sequencing the most valuable type-strain genomes for metagenomic binning, comparative biology and taxonomic classification.</title>
        <authorList>
            <person name="Goeker M."/>
        </authorList>
    </citation>
    <scope>NUCLEOTIDE SEQUENCE [LARGE SCALE GENOMIC DNA]</scope>
    <source>
        <strain evidence="2 3">DSM 104836</strain>
    </source>
</reference>
<sequence>MTDKQQEFSELEAFFHAARKATPDPDAALMARILDDALVEQAERAKVIAPARRQESVLRQLLRSIGGWPALTGLAAATIAGVWIGVNPPTSVSDQLAALMGVGSDAENSWFLDPLTEYDIAMTEG</sequence>
<evidence type="ECO:0000313" key="2">
    <source>
        <dbReference type="EMBL" id="TCS60798.1"/>
    </source>
</evidence>
<comment type="caution">
    <text evidence="2">The sequence shown here is derived from an EMBL/GenBank/DDBJ whole genome shotgun (WGS) entry which is preliminary data.</text>
</comment>
<keyword evidence="1" id="KW-0472">Membrane</keyword>
<evidence type="ECO:0000313" key="3">
    <source>
        <dbReference type="Proteomes" id="UP000295696"/>
    </source>
</evidence>
<dbReference type="AlphaFoldDB" id="A0A4R3J4Q6"/>
<organism evidence="2 3">
    <name type="scientific">Primorskyibacter sedentarius</name>
    <dbReference type="NCBI Taxonomy" id="745311"/>
    <lineage>
        <taxon>Bacteria</taxon>
        <taxon>Pseudomonadati</taxon>
        <taxon>Pseudomonadota</taxon>
        <taxon>Alphaproteobacteria</taxon>
        <taxon>Rhodobacterales</taxon>
        <taxon>Roseobacteraceae</taxon>
        <taxon>Primorskyibacter</taxon>
    </lineage>
</organism>
<proteinExistence type="predicted"/>
<dbReference type="Proteomes" id="UP000295696">
    <property type="component" value="Unassembled WGS sequence"/>
</dbReference>
<evidence type="ECO:0000256" key="1">
    <source>
        <dbReference type="SAM" id="Phobius"/>
    </source>
</evidence>
<dbReference type="EMBL" id="SLZU01000013">
    <property type="protein sequence ID" value="TCS60798.1"/>
    <property type="molecule type" value="Genomic_DNA"/>
</dbReference>
<gene>
    <name evidence="2" type="ORF">EDD52_11391</name>
</gene>
<name>A0A4R3J4Q6_9RHOB</name>
<protein>
    <recommendedName>
        <fullName evidence="4">Dihydroorotate dehydrogenase</fullName>
    </recommendedName>
</protein>
<keyword evidence="1" id="KW-0812">Transmembrane</keyword>
<dbReference type="RefSeq" id="WP_132246985.1">
    <property type="nucleotide sequence ID" value="NZ_SLZU01000013.1"/>
</dbReference>